<protein>
    <submittedName>
        <fullName evidence="1">Uncharacterized protein</fullName>
    </submittedName>
</protein>
<comment type="caution">
    <text evidence="1">The sequence shown here is derived from an EMBL/GenBank/DDBJ whole genome shotgun (WGS) entry which is preliminary data.</text>
</comment>
<proteinExistence type="predicted"/>
<evidence type="ECO:0000313" key="1">
    <source>
        <dbReference type="EMBL" id="NMF00029.1"/>
    </source>
</evidence>
<reference evidence="1 2" key="1">
    <citation type="submission" date="2020-04" db="EMBL/GenBank/DDBJ databases">
        <authorList>
            <person name="Hitch T.C.A."/>
            <person name="Wylensek D."/>
            <person name="Clavel T."/>
        </authorList>
    </citation>
    <scope>NUCLEOTIDE SEQUENCE [LARGE SCALE GENOMIC DNA]</scope>
    <source>
        <strain evidence="1 2">WB01_D5_05</strain>
    </source>
</reference>
<dbReference type="EMBL" id="JABAGO010000038">
    <property type="protein sequence ID" value="NMF00029.1"/>
    <property type="molecule type" value="Genomic_DNA"/>
</dbReference>
<gene>
    <name evidence="1" type="ORF">HF838_17490</name>
</gene>
<name>A0A848CY25_ANEAE</name>
<accession>A0A848CY25</accession>
<dbReference type="AlphaFoldDB" id="A0A848CY25"/>
<evidence type="ECO:0000313" key="2">
    <source>
        <dbReference type="Proteomes" id="UP000561326"/>
    </source>
</evidence>
<dbReference type="RefSeq" id="WP_168975903.1">
    <property type="nucleotide sequence ID" value="NZ_JABAGO010000038.1"/>
</dbReference>
<organism evidence="1 2">
    <name type="scientific">Aneurinibacillus aneurinilyticus</name>
    <name type="common">Bacillus aneurinolyticus</name>
    <dbReference type="NCBI Taxonomy" id="1391"/>
    <lineage>
        <taxon>Bacteria</taxon>
        <taxon>Bacillati</taxon>
        <taxon>Bacillota</taxon>
        <taxon>Bacilli</taxon>
        <taxon>Bacillales</taxon>
        <taxon>Paenibacillaceae</taxon>
        <taxon>Aneurinibacillus group</taxon>
        <taxon>Aneurinibacillus</taxon>
    </lineage>
</organism>
<sequence>MKRNSPLFSIGDTVRERGRTRLMTVVRVEDTPILRWYIVNSGMAYDEDRLHLVKRADEETNDVYEILTKLNEEDSKG</sequence>
<dbReference type="Proteomes" id="UP000561326">
    <property type="component" value="Unassembled WGS sequence"/>
</dbReference>